<evidence type="ECO:0000313" key="2">
    <source>
        <dbReference type="Proteomes" id="UP000016487"/>
    </source>
</evidence>
<name>A0AAD4AJQ2_9GAMM</name>
<comment type="caution">
    <text evidence="1">The sequence shown here is derived from an EMBL/GenBank/DDBJ whole genome shotgun (WGS) entry which is preliminary data.</text>
</comment>
<dbReference type="Proteomes" id="UP000016487">
    <property type="component" value="Unassembled WGS sequence"/>
</dbReference>
<gene>
    <name evidence="1" type="ORF">PCIT_a2393</name>
</gene>
<protein>
    <submittedName>
        <fullName evidence="1">Uncharacterized protein</fullName>
    </submittedName>
</protein>
<accession>A0AAD4AJQ2</accession>
<reference evidence="1" key="1">
    <citation type="journal article" date="2012" name="J. Bacteriol.">
        <title>Genome sequences of type strains of seven species of the marine bacterium Pseudoalteromonas.</title>
        <authorList>
            <person name="Xie B.B."/>
            <person name="Shu Y.L."/>
            <person name="Qin Q.L."/>
            <person name="Rong J.C."/>
            <person name="Zhang X.Y."/>
            <person name="Chen X.L."/>
            <person name="Shi M."/>
            <person name="He H.L."/>
            <person name="Zhou B.C."/>
            <person name="Zhang Y.Z."/>
        </authorList>
    </citation>
    <scope>NUCLEOTIDE SEQUENCE</scope>
    <source>
        <strain evidence="1">DSM 8771</strain>
    </source>
</reference>
<proteinExistence type="predicted"/>
<reference evidence="1" key="2">
    <citation type="submission" date="2015-03" db="EMBL/GenBank/DDBJ databases">
        <title>Genome sequence of Pseudoalteromonas citrea.</title>
        <authorList>
            <person name="Xie B.-B."/>
            <person name="Rong J.-C."/>
            <person name="Qin Q.-L."/>
            <person name="Zhang Y.-Z."/>
        </authorList>
    </citation>
    <scope>NUCLEOTIDE SEQUENCE</scope>
    <source>
        <strain evidence="1">DSM 8771</strain>
    </source>
</reference>
<evidence type="ECO:0000313" key="1">
    <source>
        <dbReference type="EMBL" id="KAF7772337.1"/>
    </source>
</evidence>
<organism evidence="1 2">
    <name type="scientific">Pseudoalteromonas citrea</name>
    <dbReference type="NCBI Taxonomy" id="43655"/>
    <lineage>
        <taxon>Bacteria</taxon>
        <taxon>Pseudomonadati</taxon>
        <taxon>Pseudomonadota</taxon>
        <taxon>Gammaproteobacteria</taxon>
        <taxon>Alteromonadales</taxon>
        <taxon>Pseudoalteromonadaceae</taxon>
        <taxon>Pseudoalteromonas</taxon>
    </lineage>
</organism>
<dbReference type="EMBL" id="AHBZ03000015">
    <property type="protein sequence ID" value="KAF7772337.1"/>
    <property type="molecule type" value="Genomic_DNA"/>
</dbReference>
<dbReference type="AlphaFoldDB" id="A0AAD4AJQ2"/>
<sequence length="39" mass="4194">MATLGHLNAAALGGLAITIQFNSIQFNSIQFNSIQFKVN</sequence>